<evidence type="ECO:0000313" key="2">
    <source>
        <dbReference type="Proteomes" id="UP000825701"/>
    </source>
</evidence>
<dbReference type="KEGG" id="cmet:K6K41_18165"/>
<organism evidence="1 2">
    <name type="scientific">Chenggangzhangella methanolivorans</name>
    <dbReference type="NCBI Taxonomy" id="1437009"/>
    <lineage>
        <taxon>Bacteria</taxon>
        <taxon>Pseudomonadati</taxon>
        <taxon>Pseudomonadota</taxon>
        <taxon>Alphaproteobacteria</taxon>
        <taxon>Hyphomicrobiales</taxon>
        <taxon>Methylopilaceae</taxon>
        <taxon>Chenggangzhangella</taxon>
    </lineage>
</organism>
<proteinExistence type="predicted"/>
<sequence>MLSAFAKEPQELRRPRFSFDNQLVKEPAAAKTTASGQMRIRTQPFKSATVSNPADKRHAVLKRLRQLRRNPVGSVAAADGRCIGPTNSNCQRLSVTMKRHDVDLWERVGEASEISAEFSVAGRAAGGA</sequence>
<accession>A0A9E6R909</accession>
<dbReference type="EMBL" id="CP081869">
    <property type="protein sequence ID" value="QZN98842.1"/>
    <property type="molecule type" value="Genomic_DNA"/>
</dbReference>
<dbReference type="AlphaFoldDB" id="A0A9E6R909"/>
<protein>
    <submittedName>
        <fullName evidence="1">Uncharacterized protein</fullName>
    </submittedName>
</protein>
<evidence type="ECO:0000313" key="1">
    <source>
        <dbReference type="EMBL" id="QZN98842.1"/>
    </source>
</evidence>
<name>A0A9E6R909_9HYPH</name>
<dbReference type="RefSeq" id="WP_261401828.1">
    <property type="nucleotide sequence ID" value="NZ_CP081869.1"/>
</dbReference>
<reference evidence="1" key="1">
    <citation type="submission" date="2021-08" db="EMBL/GenBank/DDBJ databases">
        <authorList>
            <person name="Zhang H."/>
            <person name="Xu M."/>
            <person name="Yu Z."/>
            <person name="Yang L."/>
            <person name="Cai Y."/>
        </authorList>
    </citation>
    <scope>NUCLEOTIDE SEQUENCE</scope>
    <source>
        <strain evidence="1">CHL1</strain>
    </source>
</reference>
<keyword evidence="2" id="KW-1185">Reference proteome</keyword>
<gene>
    <name evidence="1" type="ORF">K6K41_18165</name>
</gene>
<dbReference type="Proteomes" id="UP000825701">
    <property type="component" value="Chromosome"/>
</dbReference>